<sequence length="273" mass="31005">MDAGRIKAAIDEAWSRDKRDQVRSYIGASSIGDQCDVYLTLGLRGFPDNPIEPRLRRIFALGNKIEDMVVDDLRKAGLSVLPVDPMTGRQWAYEEYGGHVKCHLDGQVIEGDDVGGLEIKSMNERLFKKFVDEGVRSSHPKYFDQMQMCMALSGLRWFLFVSYCKNDSHYHCEVVHFDELAWSVNHHRIEVVLGGEARRIATDETDWRCRSCFKGRQCWRPAGFDEAREVPRACRTCANASPSASGGWHCDLTNQPAIAPCDEWASYLPKPRT</sequence>
<name>A0A6J5NQA8_9CAUD</name>
<dbReference type="SUPFAM" id="SSF52980">
    <property type="entry name" value="Restriction endonuclease-like"/>
    <property type="match status" value="1"/>
</dbReference>
<dbReference type="Gene3D" id="3.90.320.10">
    <property type="match status" value="1"/>
</dbReference>
<organism evidence="1">
    <name type="scientific">uncultured Caudovirales phage</name>
    <dbReference type="NCBI Taxonomy" id="2100421"/>
    <lineage>
        <taxon>Viruses</taxon>
        <taxon>Duplodnaviria</taxon>
        <taxon>Heunggongvirae</taxon>
        <taxon>Uroviricota</taxon>
        <taxon>Caudoviricetes</taxon>
        <taxon>Peduoviridae</taxon>
        <taxon>Maltschvirus</taxon>
        <taxon>Maltschvirus maltsch</taxon>
    </lineage>
</organism>
<evidence type="ECO:0000313" key="1">
    <source>
        <dbReference type="EMBL" id="CAB4159198.1"/>
    </source>
</evidence>
<dbReference type="InterPro" id="IPR011604">
    <property type="entry name" value="PDDEXK-like_dom_sf"/>
</dbReference>
<dbReference type="InterPro" id="IPR011335">
    <property type="entry name" value="Restrct_endonuc-II-like"/>
</dbReference>
<dbReference type="EMBL" id="LR796682">
    <property type="protein sequence ID" value="CAB4159198.1"/>
    <property type="molecule type" value="Genomic_DNA"/>
</dbReference>
<gene>
    <name evidence="1" type="ORF">UFOVP706_66</name>
</gene>
<accession>A0A6J5NQA8</accession>
<reference evidence="1" key="1">
    <citation type="submission" date="2020-04" db="EMBL/GenBank/DDBJ databases">
        <authorList>
            <person name="Chiriac C."/>
            <person name="Salcher M."/>
            <person name="Ghai R."/>
            <person name="Kavagutti S V."/>
        </authorList>
    </citation>
    <scope>NUCLEOTIDE SEQUENCE</scope>
</reference>
<protein>
    <submittedName>
        <fullName evidence="1">Uncharacterized protein</fullName>
    </submittedName>
</protein>
<proteinExistence type="predicted"/>